<evidence type="ECO:0000256" key="2">
    <source>
        <dbReference type="ARBA" id="ARBA00023125"/>
    </source>
</evidence>
<protein>
    <submittedName>
        <fullName evidence="5">FadR family transcriptional regulator</fullName>
    </submittedName>
</protein>
<dbReference type="KEGG" id="cpis:HS961_06290"/>
<evidence type="ECO:0000256" key="3">
    <source>
        <dbReference type="ARBA" id="ARBA00023163"/>
    </source>
</evidence>
<evidence type="ECO:0000313" key="5">
    <source>
        <dbReference type="EMBL" id="QMV72476.1"/>
    </source>
</evidence>
<dbReference type="PROSITE" id="PS50949">
    <property type="entry name" value="HTH_GNTR"/>
    <property type="match status" value="1"/>
</dbReference>
<reference evidence="5 6" key="1">
    <citation type="journal article" date="2020" name="G3 (Bethesda)">
        <title>CeMbio - The Caenorhabditis elegans Microbiome Resource.</title>
        <authorList>
            <person name="Dirksen P."/>
            <person name="Assie A."/>
            <person name="Zimmermann J."/>
            <person name="Zhang F."/>
            <person name="Tietje A.M."/>
            <person name="Marsh S.A."/>
            <person name="Felix M.A."/>
            <person name="Shapira M."/>
            <person name="Kaleta C."/>
            <person name="Schulenburg H."/>
            <person name="Samuel B."/>
        </authorList>
    </citation>
    <scope>NUCLEOTIDE SEQUENCE [LARGE SCALE GENOMIC DNA]</scope>
    <source>
        <strain evidence="5 6">BIGb0172</strain>
    </source>
</reference>
<dbReference type="InterPro" id="IPR036388">
    <property type="entry name" value="WH-like_DNA-bd_sf"/>
</dbReference>
<dbReference type="SUPFAM" id="SSF46785">
    <property type="entry name" value="Winged helix' DNA-binding domain"/>
    <property type="match status" value="1"/>
</dbReference>
<keyword evidence="1" id="KW-0805">Transcription regulation</keyword>
<dbReference type="AlphaFoldDB" id="A0A7G5EEQ1"/>
<evidence type="ECO:0000259" key="4">
    <source>
        <dbReference type="PROSITE" id="PS50949"/>
    </source>
</evidence>
<dbReference type="Pfam" id="PF07729">
    <property type="entry name" value="FCD"/>
    <property type="match status" value="1"/>
</dbReference>
<organism evidence="5 6">
    <name type="scientific">Comamonas piscis</name>
    <dbReference type="NCBI Taxonomy" id="1562974"/>
    <lineage>
        <taxon>Bacteria</taxon>
        <taxon>Pseudomonadati</taxon>
        <taxon>Pseudomonadota</taxon>
        <taxon>Betaproteobacteria</taxon>
        <taxon>Burkholderiales</taxon>
        <taxon>Comamonadaceae</taxon>
        <taxon>Comamonas</taxon>
    </lineage>
</organism>
<accession>A0A7G5EEQ1</accession>
<evidence type="ECO:0000256" key="1">
    <source>
        <dbReference type="ARBA" id="ARBA00023015"/>
    </source>
</evidence>
<dbReference type="RefSeq" id="WP_182326895.1">
    <property type="nucleotide sequence ID" value="NZ_CP058554.1"/>
</dbReference>
<dbReference type="Gene3D" id="1.20.120.530">
    <property type="entry name" value="GntR ligand-binding domain-like"/>
    <property type="match status" value="1"/>
</dbReference>
<dbReference type="SUPFAM" id="SSF48008">
    <property type="entry name" value="GntR ligand-binding domain-like"/>
    <property type="match status" value="1"/>
</dbReference>
<gene>
    <name evidence="5" type="ORF">HS961_06290</name>
</gene>
<dbReference type="GO" id="GO:0003677">
    <property type="term" value="F:DNA binding"/>
    <property type="evidence" value="ECO:0007669"/>
    <property type="project" value="UniProtKB-KW"/>
</dbReference>
<dbReference type="Proteomes" id="UP000515240">
    <property type="component" value="Chromosome"/>
</dbReference>
<dbReference type="InterPro" id="IPR011711">
    <property type="entry name" value="GntR_C"/>
</dbReference>
<dbReference type="PANTHER" id="PTHR43537">
    <property type="entry name" value="TRANSCRIPTIONAL REGULATOR, GNTR FAMILY"/>
    <property type="match status" value="1"/>
</dbReference>
<keyword evidence="6" id="KW-1185">Reference proteome</keyword>
<dbReference type="GO" id="GO:0003700">
    <property type="term" value="F:DNA-binding transcription factor activity"/>
    <property type="evidence" value="ECO:0007669"/>
    <property type="project" value="InterPro"/>
</dbReference>
<evidence type="ECO:0000313" key="6">
    <source>
        <dbReference type="Proteomes" id="UP000515240"/>
    </source>
</evidence>
<dbReference type="PRINTS" id="PR00035">
    <property type="entry name" value="HTHGNTR"/>
</dbReference>
<dbReference type="Pfam" id="PF00392">
    <property type="entry name" value="GntR"/>
    <property type="match status" value="1"/>
</dbReference>
<dbReference type="SMART" id="SM00345">
    <property type="entry name" value="HTH_GNTR"/>
    <property type="match status" value="1"/>
</dbReference>
<dbReference type="Gene3D" id="1.10.10.10">
    <property type="entry name" value="Winged helix-like DNA-binding domain superfamily/Winged helix DNA-binding domain"/>
    <property type="match status" value="1"/>
</dbReference>
<sequence>MPNKLVPTVDDDSRTTGVRSYQDLARKILEETAADSAAADQRLPSERTLADMFGVSRTAVREAIIALEVQGLVEVRLGSGIYLQPSGANGPSRLPAFDVPTGPGPLETLRARVLVEAEIAAAAASERRDADLDRMLDALATMRLQLADKDAYDAADRRFHLAIAEATGNRVLQHMVQAMWDNARQDPRWDKIEQHFHSEQLREASLKDHQAIFAAIAERQPEQARQAMQQHLGRVISQFSQAWY</sequence>
<keyword evidence="3" id="KW-0804">Transcription</keyword>
<feature type="domain" description="HTH gntR-type" evidence="4">
    <location>
        <begin position="18"/>
        <end position="86"/>
    </location>
</feature>
<dbReference type="PANTHER" id="PTHR43537:SF5">
    <property type="entry name" value="UXU OPERON TRANSCRIPTIONAL REGULATOR"/>
    <property type="match status" value="1"/>
</dbReference>
<dbReference type="InterPro" id="IPR008920">
    <property type="entry name" value="TF_FadR/GntR_C"/>
</dbReference>
<dbReference type="InterPro" id="IPR036390">
    <property type="entry name" value="WH_DNA-bd_sf"/>
</dbReference>
<dbReference type="SMART" id="SM00895">
    <property type="entry name" value="FCD"/>
    <property type="match status" value="1"/>
</dbReference>
<keyword evidence="2" id="KW-0238">DNA-binding</keyword>
<dbReference type="InterPro" id="IPR000524">
    <property type="entry name" value="Tscrpt_reg_HTH_GntR"/>
</dbReference>
<name>A0A7G5EEQ1_9BURK</name>
<proteinExistence type="predicted"/>
<dbReference type="CDD" id="cd07377">
    <property type="entry name" value="WHTH_GntR"/>
    <property type="match status" value="1"/>
</dbReference>
<dbReference type="EMBL" id="CP058554">
    <property type="protein sequence ID" value="QMV72476.1"/>
    <property type="molecule type" value="Genomic_DNA"/>
</dbReference>